<evidence type="ECO:0000313" key="5">
    <source>
        <dbReference type="EMBL" id="AJG98731.1"/>
    </source>
</evidence>
<dbReference type="PROSITE" id="PS00198">
    <property type="entry name" value="4FE4S_FER_1"/>
    <property type="match status" value="1"/>
</dbReference>
<accession>A0A0B5QKH5</accession>
<evidence type="ECO:0000256" key="3">
    <source>
        <dbReference type="ARBA" id="ARBA00023014"/>
    </source>
</evidence>
<dbReference type="Gene3D" id="1.10.1060.10">
    <property type="entry name" value="Alpha-helical ferredoxin"/>
    <property type="match status" value="1"/>
</dbReference>
<dbReference type="PRINTS" id="PR00469">
    <property type="entry name" value="PNDRDTASEII"/>
</dbReference>
<dbReference type="InterPro" id="IPR017900">
    <property type="entry name" value="4Fe4S_Fe_S_CS"/>
</dbReference>
<organism evidence="5 6">
    <name type="scientific">Clostridium beijerinckii</name>
    <name type="common">Clostridium MP</name>
    <dbReference type="NCBI Taxonomy" id="1520"/>
    <lineage>
        <taxon>Bacteria</taxon>
        <taxon>Bacillati</taxon>
        <taxon>Bacillota</taxon>
        <taxon>Clostridia</taxon>
        <taxon>Eubacteriales</taxon>
        <taxon>Clostridiaceae</taxon>
        <taxon>Clostridium</taxon>
    </lineage>
</organism>
<dbReference type="SUPFAM" id="SSF51971">
    <property type="entry name" value="Nucleotide-binding domain"/>
    <property type="match status" value="2"/>
</dbReference>
<dbReference type="RefSeq" id="WP_041896009.1">
    <property type="nucleotide sequence ID" value="NZ_CP010086.2"/>
</dbReference>
<dbReference type="Pfam" id="PF14691">
    <property type="entry name" value="Fer4_20"/>
    <property type="match status" value="1"/>
</dbReference>
<dbReference type="InterPro" id="IPR036188">
    <property type="entry name" value="FAD/NAD-bd_sf"/>
</dbReference>
<dbReference type="GO" id="GO:0051536">
    <property type="term" value="F:iron-sulfur cluster binding"/>
    <property type="evidence" value="ECO:0007669"/>
    <property type="project" value="UniProtKB-KW"/>
</dbReference>
<dbReference type="PRINTS" id="PR00368">
    <property type="entry name" value="FADPNR"/>
</dbReference>
<dbReference type="Pfam" id="PF07992">
    <property type="entry name" value="Pyr_redox_2"/>
    <property type="match status" value="1"/>
</dbReference>
<dbReference type="GO" id="GO:0046872">
    <property type="term" value="F:metal ion binding"/>
    <property type="evidence" value="ECO:0007669"/>
    <property type="project" value="UniProtKB-KW"/>
</dbReference>
<evidence type="ECO:0000313" key="6">
    <source>
        <dbReference type="Proteomes" id="UP000031866"/>
    </source>
</evidence>
<name>A0A0B5QKH5_CLOBE</name>
<dbReference type="KEGG" id="cbei:LF65_02143"/>
<proteinExistence type="predicted"/>
<dbReference type="InterPro" id="IPR009051">
    <property type="entry name" value="Helical_ferredxn"/>
</dbReference>
<dbReference type="OrthoDB" id="9803192at2"/>
<dbReference type="PROSITE" id="PS51379">
    <property type="entry name" value="4FE4S_FER_2"/>
    <property type="match status" value="2"/>
</dbReference>
<dbReference type="InterPro" id="IPR023753">
    <property type="entry name" value="FAD/NAD-binding_dom"/>
</dbReference>
<dbReference type="GO" id="GO:0016491">
    <property type="term" value="F:oxidoreductase activity"/>
    <property type="evidence" value="ECO:0007669"/>
    <property type="project" value="InterPro"/>
</dbReference>
<dbReference type="InterPro" id="IPR017701">
    <property type="entry name" value="Se_rdtase_YgfK"/>
</dbReference>
<sequence>MSDKMQRIPFEKMLTWITRELKEKESIFGVHKDKFYYNETGKSITLFNEKLSSPLGPAAGPNSQLAQNIVCAYLTGSRFIELKTVQVIDGEDIIVSKPCINAQDEGYNVEWSTELKVSEAFDEYVKAWFLLHVLMKELKFAKERDFMFNMSVGYDLKGIKSSKIDTYIKGMQDASSAKIWTECQETLLSHMDMFSEFTKEDLEKISPTICSSITISTLHGCPANEIESIASYFLEEKKLNTYIKMNPTLLGEKFVKETLTAMGYDYIVLNGHHFINDLQYSDGVAMLKRLKAVANNLNLEIGVKLTNTLPAKITNNELPGEEMYMSGRALFPLSISLASKLAKEFSGDLQISYSGGADFFNIDKILSTGISPITFATSILKPGGYERITQMAKKVEKQLNGKISGINVEILEDIVKETINDKHYRKEIRLVNSRKLNSNLQFYDCAVAPCSIGCPINQQIPQYTALVGQKKYDEAFSIIAIDNALPAITSTICNHKCQTKCTRLDYDESVSIRDLKQIAVLNAQDKFIESIQPTDIRTGKKVVIIGAGPAGLSLALFLRRNGVDVTVRDKKESALGVVEHVIPEFRISSEMIKKDLEMVKRQGVKFQFCIDENINLKELKKEYDYVVLAIGAWKPGKISLSDCDNKAINAISFLEKYKKQEGNIALGKKVCVIGGGDVAMDAARSAKRVSGVEEVSIIYRRTKKYMPADNEEIELAISEGILLKELLTPISINDGKLTCEKMILGDRDASLRRSSVGTGEMTTLDADTVIIATGEKIDSNLLRQNEINLDSNEFPIVNEKLETNIANVYIIGDLKKGPSTIVNAIADAKIVTKDILSKEGLSSDFKQKDYCTDEKILYGRKGILGDSKSCEEEADRCLGCKNICELCVDVCPNRANVMINVNSDFVSNHQIIHLDGMCNECGNCGIFCPHKGNPYKDKITVFWSKEDFENSDNKGFFIENLEKGICLVRNEESDIISYTVGQQSAVSKEMVSLIQTCIDKYDYIL</sequence>
<evidence type="ECO:0000259" key="4">
    <source>
        <dbReference type="PROSITE" id="PS51379"/>
    </source>
</evidence>
<feature type="domain" description="4Fe-4S ferredoxin-type" evidence="4">
    <location>
        <begin position="908"/>
        <end position="938"/>
    </location>
</feature>
<dbReference type="PANTHER" id="PTHR42783">
    <property type="entry name" value="GLUTAMATE SYNTHASE [NADPH] SMALL CHAIN"/>
    <property type="match status" value="1"/>
</dbReference>
<protein>
    <submittedName>
        <fullName evidence="5">Selenate reductase subunit YgfK</fullName>
    </submittedName>
</protein>
<dbReference type="STRING" id="1520.LF65_02143"/>
<feature type="domain" description="4Fe-4S ferredoxin-type" evidence="4">
    <location>
        <begin position="868"/>
        <end position="901"/>
    </location>
</feature>
<dbReference type="SUPFAM" id="SSF51395">
    <property type="entry name" value="FMN-linked oxidoreductases"/>
    <property type="match status" value="1"/>
</dbReference>
<dbReference type="Gene3D" id="3.50.50.60">
    <property type="entry name" value="FAD/NAD(P)-binding domain"/>
    <property type="match status" value="2"/>
</dbReference>
<dbReference type="InterPro" id="IPR028261">
    <property type="entry name" value="DPD_II"/>
</dbReference>
<dbReference type="Proteomes" id="UP000031866">
    <property type="component" value="Chromosome"/>
</dbReference>
<dbReference type="SUPFAM" id="SSF46548">
    <property type="entry name" value="alpha-helical ferredoxin"/>
    <property type="match status" value="2"/>
</dbReference>
<dbReference type="PANTHER" id="PTHR42783:SF3">
    <property type="entry name" value="GLUTAMATE SYNTHASE [NADPH] SMALL CHAIN-RELATED"/>
    <property type="match status" value="1"/>
</dbReference>
<evidence type="ECO:0000256" key="1">
    <source>
        <dbReference type="ARBA" id="ARBA00022723"/>
    </source>
</evidence>
<dbReference type="AlphaFoldDB" id="A0A0B5QKH5"/>
<gene>
    <name evidence="5" type="ORF">LF65_02143</name>
</gene>
<keyword evidence="1" id="KW-0479">Metal-binding</keyword>
<reference evidence="6" key="1">
    <citation type="submission" date="2014-12" db="EMBL/GenBank/DDBJ databases">
        <title>Genome sequence of Clostridium beijerinckii strain 59B.</title>
        <authorList>
            <person name="Little G.T."/>
            <person name="Minton N.P."/>
        </authorList>
    </citation>
    <scope>NUCLEOTIDE SEQUENCE [LARGE SCALE GENOMIC DNA]</scope>
    <source>
        <strain evidence="6">59B</strain>
    </source>
</reference>
<keyword evidence="2" id="KW-0408">Iron</keyword>
<dbReference type="EMBL" id="CP010086">
    <property type="protein sequence ID" value="AJG98731.1"/>
    <property type="molecule type" value="Genomic_DNA"/>
</dbReference>
<evidence type="ECO:0000256" key="2">
    <source>
        <dbReference type="ARBA" id="ARBA00023004"/>
    </source>
</evidence>
<dbReference type="NCBIfam" id="TIGR03315">
    <property type="entry name" value="Se_ygfK"/>
    <property type="match status" value="1"/>
</dbReference>
<keyword evidence="3" id="KW-0411">Iron-sulfur</keyword>
<dbReference type="InterPro" id="IPR017896">
    <property type="entry name" value="4Fe4S_Fe-S-bd"/>
</dbReference>